<dbReference type="InterPro" id="IPR050422">
    <property type="entry name" value="X-Pro_aminopeptidase_P"/>
</dbReference>
<feature type="domain" description="Peptidase M24 C-terminal" evidence="6">
    <location>
        <begin position="535"/>
        <end position="595"/>
    </location>
</feature>
<keyword evidence="7" id="KW-0645">Protease</keyword>
<reference evidence="7 8" key="1">
    <citation type="submission" date="2022-01" db="EMBL/GenBank/DDBJ databases">
        <title>Whole genome-based taxonomy of the Shewanellaceae.</title>
        <authorList>
            <person name="Martin-Rodriguez A.J."/>
        </authorList>
    </citation>
    <scope>NUCLEOTIDE SEQUENCE [LARGE SCALE GENOMIC DNA]</scope>
    <source>
        <strain evidence="7 8">DSM 21332</strain>
    </source>
</reference>
<dbReference type="Pfam" id="PF00557">
    <property type="entry name" value="Peptidase_M24"/>
    <property type="match status" value="1"/>
</dbReference>
<proteinExistence type="inferred from homology"/>
<dbReference type="InterPro" id="IPR033740">
    <property type="entry name" value="Pept_M24B"/>
</dbReference>
<dbReference type="InterPro" id="IPR029149">
    <property type="entry name" value="Creatin/AminoP/Spt16_N"/>
</dbReference>
<feature type="domain" description="Peptidase M24" evidence="4">
    <location>
        <begin position="310"/>
        <end position="524"/>
    </location>
</feature>
<dbReference type="InterPro" id="IPR032416">
    <property type="entry name" value="Peptidase_M24_C"/>
</dbReference>
<evidence type="ECO:0000259" key="5">
    <source>
        <dbReference type="Pfam" id="PF01321"/>
    </source>
</evidence>
<evidence type="ECO:0000256" key="1">
    <source>
        <dbReference type="ARBA" id="ARBA00008766"/>
    </source>
</evidence>
<feature type="domain" description="Creatinase N-terminal" evidence="5">
    <location>
        <begin position="8"/>
        <end position="137"/>
    </location>
</feature>
<dbReference type="GO" id="GO:0004177">
    <property type="term" value="F:aminopeptidase activity"/>
    <property type="evidence" value="ECO:0007669"/>
    <property type="project" value="UniProtKB-KW"/>
</dbReference>
<dbReference type="Pfam" id="PF01321">
    <property type="entry name" value="Creatinase_N"/>
    <property type="match status" value="1"/>
</dbReference>
<dbReference type="PANTHER" id="PTHR43763">
    <property type="entry name" value="XAA-PRO AMINOPEPTIDASE 1"/>
    <property type="match status" value="1"/>
</dbReference>
<dbReference type="SUPFAM" id="SSF55920">
    <property type="entry name" value="Creatinase/aminopeptidase"/>
    <property type="match status" value="1"/>
</dbReference>
<dbReference type="Pfam" id="PF16189">
    <property type="entry name" value="Creatinase_N_2"/>
    <property type="match status" value="1"/>
</dbReference>
<name>A0ABT0NCR8_9GAMM</name>
<keyword evidence="7" id="KW-0031">Aminopeptidase</keyword>
<evidence type="ECO:0000259" key="6">
    <source>
        <dbReference type="Pfam" id="PF16188"/>
    </source>
</evidence>
<sequence>MSEVIATRLNAVRNEMAKEELQAFIIPRADEYLGEYVPAHNERLHWISNFTGSAGAVIVMADKAAIFTDGRYTVQVRQQVDGKLFDYESLTDTPQADYLAGTLPAGSKVGVDARLHTLAWYEATQKRLAKADIELVAVAQNPIDLHWQNRPLPECDDVLLISDQLTGAASLDKRKQIGELIAKESADVALIAALDSIAWLLNIRGRAVPRLPVVMGTGLLWANGDMRFFTDISKLPSEIQSHVGTGVSFAEESELPAALKALEGQRLLADANSANAASQLIARDAGARLVEGMDPVALPKAAKNPVELAGMRACHVRDGAAVSRFLAWLDKEVAAGKLYDEAQLADKLESFRLVDKQYVEPSFDTISAAGSNAAMCHYNHMNGTPAQLTMNSLYLVDSGAQYFDGTTDVTRTIAIGEVTDEHKKMVTLVLKGHIALDTARFPKGTTGQQLDAFARMHLWQHGFDYDHGTGHGVGHFLSVHEGPQRIGKNANDVALQPGMVLSNEPGYYKADGFGIRIENLVEVRRCDALKDAEREMFEFTPMTLIPIDLRLLDKSLMTQAEISWLNSYHTRVFRAISPLLSGDELDWLTKATQAI</sequence>
<comment type="caution">
    <text evidence="7">The sequence shown here is derived from an EMBL/GenBank/DDBJ whole genome shotgun (WGS) entry which is preliminary data.</text>
</comment>
<evidence type="ECO:0000259" key="4">
    <source>
        <dbReference type="Pfam" id="PF00557"/>
    </source>
</evidence>
<dbReference type="Gene3D" id="3.90.230.10">
    <property type="entry name" value="Creatinase/methionine aminopeptidase superfamily"/>
    <property type="match status" value="1"/>
</dbReference>
<keyword evidence="3" id="KW-0378">Hydrolase</keyword>
<dbReference type="Pfam" id="PF16188">
    <property type="entry name" value="Peptidase_M24_C"/>
    <property type="match status" value="1"/>
</dbReference>
<keyword evidence="2" id="KW-0479">Metal-binding</keyword>
<evidence type="ECO:0000313" key="7">
    <source>
        <dbReference type="EMBL" id="MCL2915890.1"/>
    </source>
</evidence>
<dbReference type="EMBL" id="JAKIKT010000009">
    <property type="protein sequence ID" value="MCL2915890.1"/>
    <property type="molecule type" value="Genomic_DNA"/>
</dbReference>
<protein>
    <submittedName>
        <fullName evidence="7">Aminopeptidase P family protein</fullName>
    </submittedName>
</protein>
<dbReference type="InterPro" id="IPR036005">
    <property type="entry name" value="Creatinase/aminopeptidase-like"/>
</dbReference>
<evidence type="ECO:0000256" key="3">
    <source>
        <dbReference type="ARBA" id="ARBA00022801"/>
    </source>
</evidence>
<comment type="similarity">
    <text evidence="1">Belongs to the peptidase M24B family.</text>
</comment>
<organism evidence="7 8">
    <name type="scientific">Shewanella corallii</name>
    <dbReference type="NCBI Taxonomy" id="560080"/>
    <lineage>
        <taxon>Bacteria</taxon>
        <taxon>Pseudomonadati</taxon>
        <taxon>Pseudomonadota</taxon>
        <taxon>Gammaproteobacteria</taxon>
        <taxon>Alteromonadales</taxon>
        <taxon>Shewanellaceae</taxon>
        <taxon>Shewanella</taxon>
    </lineage>
</organism>
<evidence type="ECO:0000256" key="2">
    <source>
        <dbReference type="ARBA" id="ARBA00022723"/>
    </source>
</evidence>
<dbReference type="InterPro" id="IPR000994">
    <property type="entry name" value="Pept_M24"/>
</dbReference>
<dbReference type="Gene3D" id="3.40.350.10">
    <property type="entry name" value="Creatinase/prolidase N-terminal domain"/>
    <property type="match status" value="2"/>
</dbReference>
<dbReference type="InterPro" id="IPR000587">
    <property type="entry name" value="Creatinase_N"/>
</dbReference>
<gene>
    <name evidence="7" type="ORF">L2725_19290</name>
</gene>
<accession>A0ABT0NCR8</accession>
<evidence type="ECO:0000313" key="8">
    <source>
        <dbReference type="Proteomes" id="UP001202831"/>
    </source>
</evidence>
<dbReference type="CDD" id="cd01085">
    <property type="entry name" value="APP"/>
    <property type="match status" value="1"/>
</dbReference>
<keyword evidence="8" id="KW-1185">Reference proteome</keyword>
<dbReference type="SUPFAM" id="SSF53092">
    <property type="entry name" value="Creatinase/prolidase N-terminal domain"/>
    <property type="match status" value="1"/>
</dbReference>
<dbReference type="PANTHER" id="PTHR43763:SF6">
    <property type="entry name" value="XAA-PRO AMINOPEPTIDASE 1"/>
    <property type="match status" value="1"/>
</dbReference>
<dbReference type="Proteomes" id="UP001202831">
    <property type="component" value="Unassembled WGS sequence"/>
</dbReference>